<dbReference type="InterPro" id="IPR010982">
    <property type="entry name" value="Lambda_DNA-bd_dom_sf"/>
</dbReference>
<protein>
    <recommendedName>
        <fullName evidence="1">HTH cro/C1-type domain-containing protein</fullName>
    </recommendedName>
</protein>
<accession>A0ABT1IDZ5</accession>
<sequence length="474" mass="52738">MSTRSPRGTGDRTTAGRRCAACGAALAIDNTAQLCNKCFRDQRDQLSKPARPGRDFFETDDFRSAFETQHIGKVLKAYRHHPRHLQIFGKALNQELLGRWLGLTQAQVSKLENGKPEQNLDILRAYAQVLHLPQHLLWFDLPGQSRQQRPSVTEDMDVDRRDFMRVASGAFLGMTDPFHRTLSPRAGTTDLDYLANRTARLRRLDNHLGGRDTYNLYLSEMSSTIGYVKHAHSNPQLERELIKIIAEQAQLTGWAAFDAGMHAEARKHYQASLSAAREANDPALTGNALAFLAYQEVGTTGPNVALAEASFAAAEVDATPRVRALLLERKAWTYAVAGNYQATSRALEGARVALRAQDDRPEPDWVFWVDENEIEIMSGRCWTALGRPNDAVAALEAALANFDETHARDKSLYLTYLANALIDSSEVEQAAHVTARSMDLARGVGSVRPLALISEVMHRLREHRGLDPVSALFE</sequence>
<name>A0ABT1IDZ5_9PSEU</name>
<dbReference type="RefSeq" id="WP_253887831.1">
    <property type="nucleotide sequence ID" value="NZ_JAMTCO010000008.1"/>
</dbReference>
<keyword evidence="3" id="KW-1185">Reference proteome</keyword>
<dbReference type="InterPro" id="IPR001387">
    <property type="entry name" value="Cro/C1-type_HTH"/>
</dbReference>
<dbReference type="PROSITE" id="PS50943">
    <property type="entry name" value="HTH_CROC1"/>
    <property type="match status" value="1"/>
</dbReference>
<evidence type="ECO:0000313" key="3">
    <source>
        <dbReference type="Proteomes" id="UP001205185"/>
    </source>
</evidence>
<feature type="domain" description="HTH cro/C1-type" evidence="1">
    <location>
        <begin position="92"/>
        <end position="137"/>
    </location>
</feature>
<dbReference type="CDD" id="cd00093">
    <property type="entry name" value="HTH_XRE"/>
    <property type="match status" value="1"/>
</dbReference>
<dbReference type="SUPFAM" id="SSF48452">
    <property type="entry name" value="TPR-like"/>
    <property type="match status" value="1"/>
</dbReference>
<dbReference type="Gene3D" id="1.10.260.40">
    <property type="entry name" value="lambda repressor-like DNA-binding domains"/>
    <property type="match status" value="1"/>
</dbReference>
<dbReference type="SUPFAM" id="SSF47413">
    <property type="entry name" value="lambda repressor-like DNA-binding domains"/>
    <property type="match status" value="1"/>
</dbReference>
<reference evidence="2 3" key="1">
    <citation type="submission" date="2022-06" db="EMBL/GenBank/DDBJ databases">
        <title>Genomic Encyclopedia of Archaeal and Bacterial Type Strains, Phase II (KMG-II): from individual species to whole genera.</title>
        <authorList>
            <person name="Goeker M."/>
        </authorList>
    </citation>
    <scope>NUCLEOTIDE SEQUENCE [LARGE SCALE GENOMIC DNA]</scope>
    <source>
        <strain evidence="2 3">DSM 44255</strain>
    </source>
</reference>
<gene>
    <name evidence="2" type="ORF">LV75_003377</name>
</gene>
<dbReference type="EMBL" id="JAMTCO010000008">
    <property type="protein sequence ID" value="MCP2270865.1"/>
    <property type="molecule type" value="Genomic_DNA"/>
</dbReference>
<dbReference type="Proteomes" id="UP001205185">
    <property type="component" value="Unassembled WGS sequence"/>
</dbReference>
<organism evidence="2 3">
    <name type="scientific">Actinokineospora diospyrosa</name>
    <dbReference type="NCBI Taxonomy" id="103728"/>
    <lineage>
        <taxon>Bacteria</taxon>
        <taxon>Bacillati</taxon>
        <taxon>Actinomycetota</taxon>
        <taxon>Actinomycetes</taxon>
        <taxon>Pseudonocardiales</taxon>
        <taxon>Pseudonocardiaceae</taxon>
        <taxon>Actinokineospora</taxon>
    </lineage>
</organism>
<proteinExistence type="predicted"/>
<comment type="caution">
    <text evidence="2">The sequence shown here is derived from an EMBL/GenBank/DDBJ whole genome shotgun (WGS) entry which is preliminary data.</text>
</comment>
<dbReference type="Gene3D" id="1.25.40.10">
    <property type="entry name" value="Tetratricopeptide repeat domain"/>
    <property type="match status" value="1"/>
</dbReference>
<evidence type="ECO:0000313" key="2">
    <source>
        <dbReference type="EMBL" id="MCP2270865.1"/>
    </source>
</evidence>
<evidence type="ECO:0000259" key="1">
    <source>
        <dbReference type="PROSITE" id="PS50943"/>
    </source>
</evidence>
<dbReference type="InterPro" id="IPR011990">
    <property type="entry name" value="TPR-like_helical_dom_sf"/>
</dbReference>